<dbReference type="InterPro" id="IPR000014">
    <property type="entry name" value="PAS"/>
</dbReference>
<evidence type="ECO:0000313" key="7">
    <source>
        <dbReference type="Proteomes" id="UP000216913"/>
    </source>
</evidence>
<dbReference type="PROSITE" id="PS50112">
    <property type="entry name" value="PAS"/>
    <property type="match status" value="1"/>
</dbReference>
<dbReference type="RefSeq" id="WP_094802578.1">
    <property type="nucleotide sequence ID" value="NZ_NEVP01000011.1"/>
</dbReference>
<dbReference type="Pfam" id="PF07730">
    <property type="entry name" value="HisKA_3"/>
    <property type="match status" value="1"/>
</dbReference>
<dbReference type="InterPro" id="IPR035965">
    <property type="entry name" value="PAS-like_dom_sf"/>
</dbReference>
<dbReference type="PANTHER" id="PTHR24421">
    <property type="entry name" value="NITRATE/NITRITE SENSOR PROTEIN NARX-RELATED"/>
    <property type="match status" value="1"/>
</dbReference>
<dbReference type="PANTHER" id="PTHR24421:SF59">
    <property type="entry name" value="OXYGEN SENSOR HISTIDINE KINASE NREB"/>
    <property type="match status" value="1"/>
</dbReference>
<dbReference type="InterPro" id="IPR013767">
    <property type="entry name" value="PAS_fold"/>
</dbReference>
<evidence type="ECO:0000256" key="2">
    <source>
        <dbReference type="ARBA" id="ARBA00022777"/>
    </source>
</evidence>
<proteinExistence type="predicted"/>
<organism evidence="6 7">
    <name type="scientific">Bordetella genomosp. 5</name>
    <dbReference type="NCBI Taxonomy" id="1395608"/>
    <lineage>
        <taxon>Bacteria</taxon>
        <taxon>Pseudomonadati</taxon>
        <taxon>Pseudomonadota</taxon>
        <taxon>Betaproteobacteria</taxon>
        <taxon>Burkholderiales</taxon>
        <taxon>Alcaligenaceae</taxon>
        <taxon>Bordetella</taxon>
    </lineage>
</organism>
<dbReference type="InterPro" id="IPR036890">
    <property type="entry name" value="HATPase_C_sf"/>
</dbReference>
<dbReference type="OrthoDB" id="9792869at2"/>
<dbReference type="Pfam" id="PF00989">
    <property type="entry name" value="PAS"/>
    <property type="match status" value="1"/>
</dbReference>
<dbReference type="GO" id="GO:0006355">
    <property type="term" value="P:regulation of DNA-templated transcription"/>
    <property type="evidence" value="ECO:0007669"/>
    <property type="project" value="InterPro"/>
</dbReference>
<keyword evidence="3" id="KW-0902">Two-component regulatory system</keyword>
<evidence type="ECO:0000313" key="6">
    <source>
        <dbReference type="EMBL" id="OZI46705.1"/>
    </source>
</evidence>
<protein>
    <submittedName>
        <fullName evidence="6">Histidine kinase</fullName>
    </submittedName>
</protein>
<keyword evidence="7" id="KW-1185">Reference proteome</keyword>
<keyword evidence="2 6" id="KW-0418">Kinase</keyword>
<evidence type="ECO:0000259" key="5">
    <source>
        <dbReference type="PROSITE" id="PS50113"/>
    </source>
</evidence>
<reference evidence="6 7" key="1">
    <citation type="submission" date="2017-05" db="EMBL/GenBank/DDBJ databases">
        <title>Complete and WGS of Bordetella genogroups.</title>
        <authorList>
            <person name="Spilker T."/>
            <person name="LiPuma J."/>
        </authorList>
    </citation>
    <scope>NUCLEOTIDE SEQUENCE [LARGE SCALE GENOMIC DNA]</scope>
    <source>
        <strain evidence="6 7">AU10456</strain>
    </source>
</reference>
<gene>
    <name evidence="6" type="ORF">CAL25_18630</name>
</gene>
<dbReference type="CDD" id="cd16917">
    <property type="entry name" value="HATPase_UhpB-NarQ-NarX-like"/>
    <property type="match status" value="1"/>
</dbReference>
<dbReference type="SUPFAM" id="SSF55785">
    <property type="entry name" value="PYP-like sensor domain (PAS domain)"/>
    <property type="match status" value="1"/>
</dbReference>
<evidence type="ECO:0000256" key="1">
    <source>
        <dbReference type="ARBA" id="ARBA00022679"/>
    </source>
</evidence>
<dbReference type="Pfam" id="PF02518">
    <property type="entry name" value="HATPase_c"/>
    <property type="match status" value="1"/>
</dbReference>
<dbReference type="Gene3D" id="1.20.5.1930">
    <property type="match status" value="1"/>
</dbReference>
<accession>A0A261TBC3</accession>
<dbReference type="PROSITE" id="PS50113">
    <property type="entry name" value="PAC"/>
    <property type="match status" value="1"/>
</dbReference>
<dbReference type="SUPFAM" id="SSF55874">
    <property type="entry name" value="ATPase domain of HSP90 chaperone/DNA topoisomerase II/histidine kinase"/>
    <property type="match status" value="1"/>
</dbReference>
<keyword evidence="1" id="KW-0808">Transferase</keyword>
<dbReference type="Gene3D" id="3.30.565.10">
    <property type="entry name" value="Histidine kinase-like ATPase, C-terminal domain"/>
    <property type="match status" value="1"/>
</dbReference>
<dbReference type="InterPro" id="IPR011712">
    <property type="entry name" value="Sig_transdc_His_kin_sub3_dim/P"/>
</dbReference>
<dbReference type="GO" id="GO:0046983">
    <property type="term" value="F:protein dimerization activity"/>
    <property type="evidence" value="ECO:0007669"/>
    <property type="project" value="InterPro"/>
</dbReference>
<dbReference type="SMART" id="SM00387">
    <property type="entry name" value="HATPase_c"/>
    <property type="match status" value="1"/>
</dbReference>
<evidence type="ECO:0000256" key="3">
    <source>
        <dbReference type="ARBA" id="ARBA00023012"/>
    </source>
</evidence>
<dbReference type="InterPro" id="IPR000700">
    <property type="entry name" value="PAS-assoc_C"/>
</dbReference>
<dbReference type="InterPro" id="IPR003594">
    <property type="entry name" value="HATPase_dom"/>
</dbReference>
<evidence type="ECO:0000259" key="4">
    <source>
        <dbReference type="PROSITE" id="PS50112"/>
    </source>
</evidence>
<dbReference type="Gene3D" id="3.30.450.20">
    <property type="entry name" value="PAS domain"/>
    <property type="match status" value="1"/>
</dbReference>
<sequence length="388" mass="43089">MFADLNHLSHHAAWRRQLEMLLESAGSGIYGIDLRGRCIFINGAGASLLGYTPDEVIGRNMHYLIHHSHADARLMPVHDCRIFQAFREGQGVQVDDEVLWRRDGSSFPAEYASYPIRDNDQVVGAVVTFADISARKRIERELQATHALLERRVDERTAELSRAHDTLRRLTAHLSTLREEERAHIARNIHDDLGASFTALQLDLNWLLRRLPPEPALQQHLARMLDVTASAMGATRRILNDLRPVVLDHLGLWAALESLLQDVQTRSGLVCRYLCPPALERLRLGRAAEIEVYRIVQELLTNVQRHARARHASVIIAARDGVLDITVEDDGVGMSTTPAATSFGILGMRERARAIGADLVLDSAPGAGTRASLRIDGLPVPALTNAND</sequence>
<dbReference type="Proteomes" id="UP000216913">
    <property type="component" value="Unassembled WGS sequence"/>
</dbReference>
<dbReference type="EMBL" id="NEVP01000011">
    <property type="protein sequence ID" value="OZI46705.1"/>
    <property type="molecule type" value="Genomic_DNA"/>
</dbReference>
<dbReference type="AlphaFoldDB" id="A0A261TBC3"/>
<dbReference type="CDD" id="cd00130">
    <property type="entry name" value="PAS"/>
    <property type="match status" value="1"/>
</dbReference>
<feature type="domain" description="PAC" evidence="5">
    <location>
        <begin position="93"/>
        <end position="144"/>
    </location>
</feature>
<dbReference type="SMART" id="SM00091">
    <property type="entry name" value="PAS"/>
    <property type="match status" value="1"/>
</dbReference>
<dbReference type="InterPro" id="IPR050482">
    <property type="entry name" value="Sensor_HK_TwoCompSys"/>
</dbReference>
<feature type="domain" description="PAS" evidence="4">
    <location>
        <begin position="14"/>
        <end position="66"/>
    </location>
</feature>
<dbReference type="NCBIfam" id="TIGR00229">
    <property type="entry name" value="sensory_box"/>
    <property type="match status" value="1"/>
</dbReference>
<comment type="caution">
    <text evidence="6">The sequence shown here is derived from an EMBL/GenBank/DDBJ whole genome shotgun (WGS) entry which is preliminary data.</text>
</comment>
<name>A0A261TBC3_9BORD</name>
<dbReference type="GO" id="GO:0000155">
    <property type="term" value="F:phosphorelay sensor kinase activity"/>
    <property type="evidence" value="ECO:0007669"/>
    <property type="project" value="InterPro"/>
</dbReference>
<dbReference type="GO" id="GO:0016020">
    <property type="term" value="C:membrane"/>
    <property type="evidence" value="ECO:0007669"/>
    <property type="project" value="InterPro"/>
</dbReference>